<organism evidence="2 3">
    <name type="scientific">Chaetoceros tenuissimus</name>
    <dbReference type="NCBI Taxonomy" id="426638"/>
    <lineage>
        <taxon>Eukaryota</taxon>
        <taxon>Sar</taxon>
        <taxon>Stramenopiles</taxon>
        <taxon>Ochrophyta</taxon>
        <taxon>Bacillariophyta</taxon>
        <taxon>Coscinodiscophyceae</taxon>
        <taxon>Chaetocerotophycidae</taxon>
        <taxon>Chaetocerotales</taxon>
        <taxon>Chaetocerotaceae</taxon>
        <taxon>Chaetoceros</taxon>
    </lineage>
</organism>
<accession>A0AAD3D7H6</accession>
<evidence type="ECO:0000313" key="3">
    <source>
        <dbReference type="Proteomes" id="UP001054902"/>
    </source>
</evidence>
<feature type="compositionally biased region" description="Acidic residues" evidence="1">
    <location>
        <begin position="161"/>
        <end position="179"/>
    </location>
</feature>
<feature type="compositionally biased region" description="Basic and acidic residues" evidence="1">
    <location>
        <begin position="139"/>
        <end position="155"/>
    </location>
</feature>
<feature type="compositionally biased region" description="Basic and acidic residues" evidence="1">
    <location>
        <begin position="84"/>
        <end position="97"/>
    </location>
</feature>
<dbReference type="Pfam" id="PF09656">
    <property type="entry name" value="PGPGW"/>
    <property type="match status" value="1"/>
</dbReference>
<dbReference type="InterPro" id="IPR019099">
    <property type="entry name" value="Uncharacterised_PGPGW_TM"/>
</dbReference>
<dbReference type="EMBL" id="BLLK01000062">
    <property type="protein sequence ID" value="GFH59322.1"/>
    <property type="molecule type" value="Genomic_DNA"/>
</dbReference>
<dbReference type="AlphaFoldDB" id="A0AAD3D7H6"/>
<gene>
    <name evidence="2" type="ORF">CTEN210_15798</name>
</gene>
<sequence>MTPEKVVSSETSVGSDDVKESMNDSNKEEIGDANLDDTEEEVGVASGSQNSEQEQTNQNTKEIKQQEDAAEIPNDADAQVNGKDAIDVELKSSKGKLDTLNISEDPPATTDERNTLEDSMDSNLDGIDDELEPSQMKIETLKNSKDPPATGKEENTLENSTDTDVDEFTAAETSLEEDNIPSQLYDLSETEADALIEKAKEQINTLREKEDHPFHELSDAETNELIAAAKKEINNLKKDAVNDEEKAHNKESENESGPSLLRGWSRDSSDGEGKGILKQIRKAGVAVTGGALVVAGLPLIPMPTPGGVVVVGSGMALLATEFPAAAKMFDKSKKGLANLVGDESDDDEEKKEKQKKNQKIAALVFQDEEEIRKKKEKKRMNRLLNPLAAVKSPKSSNGGSQASNELKELRAKTINAANGAKKNVKKFIRGTVLPLMDRMSAKSPDTKALTSQSAHGERRKEESPLRRPASAGGERLRNRTFSETTKPNVSGIHEF</sequence>
<feature type="compositionally biased region" description="Basic and acidic residues" evidence="1">
    <location>
        <begin position="237"/>
        <end position="253"/>
    </location>
</feature>
<evidence type="ECO:0000313" key="2">
    <source>
        <dbReference type="EMBL" id="GFH59322.1"/>
    </source>
</evidence>
<protein>
    <submittedName>
        <fullName evidence="2">Uncharacterized protein</fullName>
    </submittedName>
</protein>
<reference evidence="2 3" key="1">
    <citation type="journal article" date="2021" name="Sci. Rep.">
        <title>The genome of the diatom Chaetoceros tenuissimus carries an ancient integrated fragment of an extant virus.</title>
        <authorList>
            <person name="Hongo Y."/>
            <person name="Kimura K."/>
            <person name="Takaki Y."/>
            <person name="Yoshida Y."/>
            <person name="Baba S."/>
            <person name="Kobayashi G."/>
            <person name="Nagasaki K."/>
            <person name="Hano T."/>
            <person name="Tomaru Y."/>
        </authorList>
    </citation>
    <scope>NUCLEOTIDE SEQUENCE [LARGE SCALE GENOMIC DNA]</scope>
    <source>
        <strain evidence="2 3">NIES-3715</strain>
    </source>
</reference>
<evidence type="ECO:0000256" key="1">
    <source>
        <dbReference type="SAM" id="MobiDB-lite"/>
    </source>
</evidence>
<dbReference type="Proteomes" id="UP001054902">
    <property type="component" value="Unassembled WGS sequence"/>
</dbReference>
<feature type="compositionally biased region" description="Basic and acidic residues" evidence="1">
    <location>
        <begin position="16"/>
        <end position="30"/>
    </location>
</feature>
<feature type="region of interest" description="Disordered" evidence="1">
    <location>
        <begin position="1"/>
        <end position="183"/>
    </location>
</feature>
<comment type="caution">
    <text evidence="2">The sequence shown here is derived from an EMBL/GenBank/DDBJ whole genome shotgun (WGS) entry which is preliminary data.</text>
</comment>
<feature type="region of interest" description="Disordered" evidence="1">
    <location>
        <begin position="237"/>
        <end position="273"/>
    </location>
</feature>
<keyword evidence="3" id="KW-1185">Reference proteome</keyword>
<feature type="compositionally biased region" description="Basic and acidic residues" evidence="1">
    <location>
        <begin position="455"/>
        <end position="465"/>
    </location>
</feature>
<feature type="compositionally biased region" description="Basic and acidic residues" evidence="1">
    <location>
        <begin position="264"/>
        <end position="273"/>
    </location>
</feature>
<feature type="compositionally biased region" description="Polar residues" evidence="1">
    <location>
        <begin position="479"/>
        <end position="488"/>
    </location>
</feature>
<feature type="region of interest" description="Disordered" evidence="1">
    <location>
        <begin position="386"/>
        <end position="406"/>
    </location>
</feature>
<feature type="compositionally biased region" description="Polar residues" evidence="1">
    <location>
        <begin position="393"/>
        <end position="404"/>
    </location>
</feature>
<feature type="region of interest" description="Disordered" evidence="1">
    <location>
        <begin position="436"/>
        <end position="495"/>
    </location>
</feature>
<name>A0AAD3D7H6_9STRA</name>
<proteinExistence type="predicted"/>
<feature type="compositionally biased region" description="Low complexity" evidence="1">
    <location>
        <begin position="48"/>
        <end position="60"/>
    </location>
</feature>